<evidence type="ECO:0000313" key="2">
    <source>
        <dbReference type="EMBL" id="WXG67221.1"/>
    </source>
</evidence>
<dbReference type="InterPro" id="IPR050383">
    <property type="entry name" value="GlyoxalaseI/FosfomycinResist"/>
</dbReference>
<reference evidence="2 3" key="1">
    <citation type="submission" date="2024-03" db="EMBL/GenBank/DDBJ databases">
        <title>Natural products discovery in diverse microorganisms through a two-stage MS feature dereplication strategy.</title>
        <authorList>
            <person name="Zhang R."/>
        </authorList>
    </citation>
    <scope>NUCLEOTIDE SEQUENCE [LARGE SCALE GENOMIC DNA]</scope>
    <source>
        <strain evidence="2 3">18930</strain>
    </source>
</reference>
<dbReference type="SUPFAM" id="SSF54593">
    <property type="entry name" value="Glyoxalase/Bleomycin resistance protein/Dihydroxybiphenyl dioxygenase"/>
    <property type="match status" value="1"/>
</dbReference>
<proteinExistence type="predicted"/>
<evidence type="ECO:0000259" key="1">
    <source>
        <dbReference type="PROSITE" id="PS51819"/>
    </source>
</evidence>
<dbReference type="Gene3D" id="3.10.180.10">
    <property type="entry name" value="2,3-Dihydroxybiphenyl 1,2-Dioxygenase, domain 1"/>
    <property type="match status" value="1"/>
</dbReference>
<name>A0ABZ2PLE3_9NOCA</name>
<evidence type="ECO:0000313" key="3">
    <source>
        <dbReference type="Proteomes" id="UP001432000"/>
    </source>
</evidence>
<sequence>MSLRVERFDHIVVNCHDVEATARWYARVLGMKIVRFGPKNRTALTFGDQKINLRPLGALDQDPAWATGRTEAAGSEDLCFITDTKPDEVAAHLRACNVTIIDGPVIRIGALGEMVSHYCRDLDGNLIEIAHYAH</sequence>
<dbReference type="RefSeq" id="WP_338886643.1">
    <property type="nucleotide sequence ID" value="NZ_CP147846.1"/>
</dbReference>
<dbReference type="EMBL" id="CP147846">
    <property type="protein sequence ID" value="WXG67221.1"/>
    <property type="molecule type" value="Genomic_DNA"/>
</dbReference>
<feature type="domain" description="VOC" evidence="1">
    <location>
        <begin position="7"/>
        <end position="132"/>
    </location>
</feature>
<dbReference type="Proteomes" id="UP001432000">
    <property type="component" value="Chromosome"/>
</dbReference>
<dbReference type="InterPro" id="IPR037523">
    <property type="entry name" value="VOC_core"/>
</dbReference>
<dbReference type="PANTHER" id="PTHR21366">
    <property type="entry name" value="GLYOXALASE FAMILY PROTEIN"/>
    <property type="match status" value="1"/>
</dbReference>
<keyword evidence="3" id="KW-1185">Reference proteome</keyword>
<organism evidence="2 3">
    <name type="scientific">Rhodococcus sovatensis</name>
    <dbReference type="NCBI Taxonomy" id="1805840"/>
    <lineage>
        <taxon>Bacteria</taxon>
        <taxon>Bacillati</taxon>
        <taxon>Actinomycetota</taxon>
        <taxon>Actinomycetes</taxon>
        <taxon>Mycobacteriales</taxon>
        <taxon>Nocardiaceae</taxon>
        <taxon>Rhodococcus</taxon>
    </lineage>
</organism>
<dbReference type="PANTHER" id="PTHR21366:SF31">
    <property type="entry name" value="METALLOTHIOL TRANSFERASE FOSB"/>
    <property type="match status" value="1"/>
</dbReference>
<dbReference type="Pfam" id="PF00903">
    <property type="entry name" value="Glyoxalase"/>
    <property type="match status" value="1"/>
</dbReference>
<gene>
    <name evidence="2" type="ORF">WDS16_18440</name>
</gene>
<dbReference type="InterPro" id="IPR004360">
    <property type="entry name" value="Glyas_Fos-R_dOase_dom"/>
</dbReference>
<dbReference type="PROSITE" id="PS51819">
    <property type="entry name" value="VOC"/>
    <property type="match status" value="1"/>
</dbReference>
<dbReference type="InterPro" id="IPR029068">
    <property type="entry name" value="Glyas_Bleomycin-R_OHBP_Dase"/>
</dbReference>
<accession>A0ABZ2PLE3</accession>
<protein>
    <submittedName>
        <fullName evidence="2">VOC family protein</fullName>
    </submittedName>
</protein>